<evidence type="ECO:0008006" key="4">
    <source>
        <dbReference type="Google" id="ProtNLM"/>
    </source>
</evidence>
<dbReference type="OrthoDB" id="187854at2"/>
<dbReference type="InterPro" id="IPR021314">
    <property type="entry name" value="DUF2911"/>
</dbReference>
<sequence>MKKLLFSLLFATGLSLTAQNYSLPVASPRQSVEQQISISNIKVDYGRPAMKGREIFGKLVPFNEVWRAGANSCTKITFGQDFMFGGKLVKAGTYGLFVLPTATDWTVILNSDSEQWGAYNFDAKKNVVETKVPVIKMANKQEWFKIDLDDLTDTSLNLIFMWDTTKVSVPIMVAHPDEVSKIMEQLKAINKVKADIGKMK</sequence>
<keyword evidence="1" id="KW-0732">Signal</keyword>
<dbReference type="RefSeq" id="WP_103912149.1">
    <property type="nucleotide sequence ID" value="NZ_FNUS01000001.1"/>
</dbReference>
<feature type="chain" id="PRO_5009283783" description="DUF2911 domain-containing protein" evidence="1">
    <location>
        <begin position="19"/>
        <end position="200"/>
    </location>
</feature>
<evidence type="ECO:0000256" key="1">
    <source>
        <dbReference type="SAM" id="SignalP"/>
    </source>
</evidence>
<proteinExistence type="predicted"/>
<dbReference type="AlphaFoldDB" id="A0A1H5S9V7"/>
<reference evidence="3" key="1">
    <citation type="submission" date="2016-10" db="EMBL/GenBank/DDBJ databases">
        <authorList>
            <person name="Varghese N."/>
            <person name="Submissions S."/>
        </authorList>
    </citation>
    <scope>NUCLEOTIDE SEQUENCE [LARGE SCALE GENOMIC DNA]</scope>
    <source>
        <strain evidence="3">DSM 21580</strain>
    </source>
</reference>
<dbReference type="Proteomes" id="UP000236738">
    <property type="component" value="Unassembled WGS sequence"/>
</dbReference>
<name>A0A1H5S9V7_9FLAO</name>
<protein>
    <recommendedName>
        <fullName evidence="4">DUF2911 domain-containing protein</fullName>
    </recommendedName>
</protein>
<dbReference type="EMBL" id="FNUS01000001">
    <property type="protein sequence ID" value="SEF47255.1"/>
    <property type="molecule type" value="Genomic_DNA"/>
</dbReference>
<feature type="signal peptide" evidence="1">
    <location>
        <begin position="1"/>
        <end position="18"/>
    </location>
</feature>
<accession>A0A1H5S9V7</accession>
<gene>
    <name evidence="2" type="ORF">SAMN05421847_0082</name>
</gene>
<dbReference type="Pfam" id="PF11138">
    <property type="entry name" value="DUF2911"/>
    <property type="match status" value="1"/>
</dbReference>
<organism evidence="2 3">
    <name type="scientific">Halpernia humi</name>
    <dbReference type="NCBI Taxonomy" id="493375"/>
    <lineage>
        <taxon>Bacteria</taxon>
        <taxon>Pseudomonadati</taxon>
        <taxon>Bacteroidota</taxon>
        <taxon>Flavobacteriia</taxon>
        <taxon>Flavobacteriales</taxon>
        <taxon>Weeksellaceae</taxon>
        <taxon>Chryseobacterium group</taxon>
        <taxon>Halpernia</taxon>
    </lineage>
</organism>
<keyword evidence="3" id="KW-1185">Reference proteome</keyword>
<evidence type="ECO:0000313" key="3">
    <source>
        <dbReference type="Proteomes" id="UP000236738"/>
    </source>
</evidence>
<evidence type="ECO:0000313" key="2">
    <source>
        <dbReference type="EMBL" id="SEF47255.1"/>
    </source>
</evidence>